<proteinExistence type="predicted"/>
<organism evidence="2 3">
    <name type="scientific">Armillaria borealis</name>
    <dbReference type="NCBI Taxonomy" id="47425"/>
    <lineage>
        <taxon>Eukaryota</taxon>
        <taxon>Fungi</taxon>
        <taxon>Dikarya</taxon>
        <taxon>Basidiomycota</taxon>
        <taxon>Agaricomycotina</taxon>
        <taxon>Agaricomycetes</taxon>
        <taxon>Agaricomycetidae</taxon>
        <taxon>Agaricales</taxon>
        <taxon>Marasmiineae</taxon>
        <taxon>Physalacriaceae</taxon>
        <taxon>Armillaria</taxon>
    </lineage>
</organism>
<comment type="caution">
    <text evidence="2">The sequence shown here is derived from an EMBL/GenBank/DDBJ whole genome shotgun (WGS) entry which is preliminary data.</text>
</comment>
<feature type="compositionally biased region" description="Acidic residues" evidence="1">
    <location>
        <begin position="75"/>
        <end position="87"/>
    </location>
</feature>
<dbReference type="Proteomes" id="UP001175226">
    <property type="component" value="Unassembled WGS sequence"/>
</dbReference>
<protein>
    <submittedName>
        <fullName evidence="2">Uncharacterized protein</fullName>
    </submittedName>
</protein>
<feature type="region of interest" description="Disordered" evidence="1">
    <location>
        <begin position="1"/>
        <end position="123"/>
    </location>
</feature>
<name>A0AA39J5J7_9AGAR</name>
<accession>A0AA39J5J7</accession>
<sequence>MSVPSTSGVGQQLGPDKKKMPIHQSGISSDDGSQSFDSEDDSSISDSESSEDNLSADDDEKEENLTSLLLKNPDDYPDEDEDDEEYEFSDRDTVPTSSDEGSFSSFSSLDGEGSSDESDVSLHSLWLTRLT</sequence>
<reference evidence="2" key="1">
    <citation type="submission" date="2023-06" db="EMBL/GenBank/DDBJ databases">
        <authorList>
            <consortium name="Lawrence Berkeley National Laboratory"/>
            <person name="Ahrendt S."/>
            <person name="Sahu N."/>
            <person name="Indic B."/>
            <person name="Wong-Bajracharya J."/>
            <person name="Merenyi Z."/>
            <person name="Ke H.-M."/>
            <person name="Monk M."/>
            <person name="Kocsube S."/>
            <person name="Drula E."/>
            <person name="Lipzen A."/>
            <person name="Balint B."/>
            <person name="Henrissat B."/>
            <person name="Andreopoulos B."/>
            <person name="Martin F.M."/>
            <person name="Harder C.B."/>
            <person name="Rigling D."/>
            <person name="Ford K.L."/>
            <person name="Foster G.D."/>
            <person name="Pangilinan J."/>
            <person name="Papanicolaou A."/>
            <person name="Barry K."/>
            <person name="LaButti K."/>
            <person name="Viragh M."/>
            <person name="Koriabine M."/>
            <person name="Yan M."/>
            <person name="Riley R."/>
            <person name="Champramary S."/>
            <person name="Plett K.L."/>
            <person name="Tsai I.J."/>
            <person name="Slot J."/>
            <person name="Sipos G."/>
            <person name="Plett J."/>
            <person name="Nagy L.G."/>
            <person name="Grigoriev I.V."/>
        </authorList>
    </citation>
    <scope>NUCLEOTIDE SEQUENCE</scope>
    <source>
        <strain evidence="2">FPL87.14</strain>
    </source>
</reference>
<dbReference type="AlphaFoldDB" id="A0AA39J5J7"/>
<dbReference type="EMBL" id="JAUEPT010000054">
    <property type="protein sequence ID" value="KAK0436555.1"/>
    <property type="molecule type" value="Genomic_DNA"/>
</dbReference>
<evidence type="ECO:0000256" key="1">
    <source>
        <dbReference type="SAM" id="MobiDB-lite"/>
    </source>
</evidence>
<gene>
    <name evidence="2" type="ORF">EV421DRAFT_1907890</name>
</gene>
<evidence type="ECO:0000313" key="2">
    <source>
        <dbReference type="EMBL" id="KAK0436555.1"/>
    </source>
</evidence>
<feature type="compositionally biased region" description="Low complexity" evidence="1">
    <location>
        <begin position="97"/>
        <end position="112"/>
    </location>
</feature>
<evidence type="ECO:0000313" key="3">
    <source>
        <dbReference type="Proteomes" id="UP001175226"/>
    </source>
</evidence>
<feature type="compositionally biased region" description="Acidic residues" evidence="1">
    <location>
        <begin position="37"/>
        <end position="62"/>
    </location>
</feature>
<keyword evidence="3" id="KW-1185">Reference proteome</keyword>
<feature type="compositionally biased region" description="Polar residues" evidence="1">
    <location>
        <begin position="1"/>
        <end position="10"/>
    </location>
</feature>